<comment type="subunit">
    <text evidence="6">Homodimer.</text>
</comment>
<dbReference type="EMBL" id="JBHULD010000009">
    <property type="protein sequence ID" value="MFD2554471.1"/>
    <property type="molecule type" value="Genomic_DNA"/>
</dbReference>
<evidence type="ECO:0000256" key="5">
    <source>
        <dbReference type="ARBA" id="ARBA00048045"/>
    </source>
</evidence>
<dbReference type="RefSeq" id="WP_210354971.1">
    <property type="nucleotide sequence ID" value="NZ_JAEQMU010000003.1"/>
</dbReference>
<dbReference type="EC" id="3.5.4.33" evidence="6"/>
<evidence type="ECO:0000259" key="7">
    <source>
        <dbReference type="PROSITE" id="PS51747"/>
    </source>
</evidence>
<evidence type="ECO:0000256" key="4">
    <source>
        <dbReference type="ARBA" id="ARBA00022833"/>
    </source>
</evidence>
<reference evidence="9" key="1">
    <citation type="journal article" date="2019" name="Int. J. Syst. Evol. Microbiol.">
        <title>The Global Catalogue of Microorganisms (GCM) 10K type strain sequencing project: providing services to taxonomists for standard genome sequencing and annotation.</title>
        <authorList>
            <consortium name="The Broad Institute Genomics Platform"/>
            <consortium name="The Broad Institute Genome Sequencing Center for Infectious Disease"/>
            <person name="Wu L."/>
            <person name="Ma J."/>
        </authorList>
    </citation>
    <scope>NUCLEOTIDE SEQUENCE [LARGE SCALE GENOMIC DNA]</scope>
    <source>
        <strain evidence="9">KCTC 52298</strain>
    </source>
</reference>
<dbReference type="PANTHER" id="PTHR11079:SF202">
    <property type="entry name" value="TRNA-SPECIFIC ADENOSINE DEAMINASE"/>
    <property type="match status" value="1"/>
</dbReference>
<protein>
    <recommendedName>
        <fullName evidence="6">tRNA-specific adenosine deaminase</fullName>
        <ecNumber evidence="6">3.5.4.33</ecNumber>
    </recommendedName>
</protein>
<comment type="caution">
    <text evidence="8">The sequence shown here is derived from an EMBL/GenBank/DDBJ whole genome shotgun (WGS) entry which is preliminary data.</text>
</comment>
<keyword evidence="1 6" id="KW-0819">tRNA processing</keyword>
<evidence type="ECO:0000256" key="3">
    <source>
        <dbReference type="ARBA" id="ARBA00022801"/>
    </source>
</evidence>
<feature type="active site" description="Proton donor" evidence="6">
    <location>
        <position position="67"/>
    </location>
</feature>
<comment type="cofactor">
    <cofactor evidence="6">
        <name>Zn(2+)</name>
        <dbReference type="ChEBI" id="CHEBI:29105"/>
    </cofactor>
    <text evidence="6">Binds 1 zinc ion per subunit.</text>
</comment>
<comment type="similarity">
    <text evidence="6">Belongs to the cytidine and deoxycytidylate deaminase family.</text>
</comment>
<sequence>MRIYNFEETLPQEKLDELYMKEAFSLAEQAFREDEVPIGAVIVAQNKIIGKGYNLTERLNDVTAHAEMQAFTAAANFLGGKYLKDCTLYVTVEPCVMCAGASYWTQVSRIVYGAVDEKRGYTVVAPNILHPKTQIIGGVLEEECGALMKAFFRSKR</sequence>
<keyword evidence="2 6" id="KW-0479">Metal-binding</keyword>
<dbReference type="HAMAP" id="MF_00972">
    <property type="entry name" value="tRNA_aden_deaminase"/>
    <property type="match status" value="1"/>
</dbReference>
<proteinExistence type="inferred from homology"/>
<organism evidence="8 9">
    <name type="scientific">Sphingobacterium tabacisoli</name>
    <dbReference type="NCBI Taxonomy" id="2044855"/>
    <lineage>
        <taxon>Bacteria</taxon>
        <taxon>Pseudomonadati</taxon>
        <taxon>Bacteroidota</taxon>
        <taxon>Sphingobacteriia</taxon>
        <taxon>Sphingobacteriales</taxon>
        <taxon>Sphingobacteriaceae</taxon>
        <taxon>Sphingobacterium</taxon>
    </lineage>
</organism>
<dbReference type="Gene3D" id="3.40.140.10">
    <property type="entry name" value="Cytidine Deaminase, domain 2"/>
    <property type="match status" value="1"/>
</dbReference>
<keyword evidence="4 6" id="KW-0862">Zinc</keyword>
<dbReference type="GO" id="GO:0052717">
    <property type="term" value="F:tRNA-specific adenosine-34 deaminase activity"/>
    <property type="evidence" value="ECO:0007669"/>
    <property type="project" value="UniProtKB-EC"/>
</dbReference>
<dbReference type="CDD" id="cd01285">
    <property type="entry name" value="nucleoside_deaminase"/>
    <property type="match status" value="1"/>
</dbReference>
<keyword evidence="3 6" id="KW-0378">Hydrolase</keyword>
<dbReference type="InterPro" id="IPR002125">
    <property type="entry name" value="CMP_dCMP_dom"/>
</dbReference>
<comment type="catalytic activity">
    <reaction evidence="5 6">
        <text>adenosine(34) in tRNA + H2O + H(+) = inosine(34) in tRNA + NH4(+)</text>
        <dbReference type="Rhea" id="RHEA:43168"/>
        <dbReference type="Rhea" id="RHEA-COMP:10373"/>
        <dbReference type="Rhea" id="RHEA-COMP:10374"/>
        <dbReference type="ChEBI" id="CHEBI:15377"/>
        <dbReference type="ChEBI" id="CHEBI:15378"/>
        <dbReference type="ChEBI" id="CHEBI:28938"/>
        <dbReference type="ChEBI" id="CHEBI:74411"/>
        <dbReference type="ChEBI" id="CHEBI:82852"/>
        <dbReference type="EC" id="3.5.4.33"/>
    </reaction>
</comment>
<evidence type="ECO:0000313" key="8">
    <source>
        <dbReference type="EMBL" id="MFD2554471.1"/>
    </source>
</evidence>
<feature type="binding site" evidence="6">
    <location>
        <position position="95"/>
    </location>
    <ligand>
        <name>Zn(2+)</name>
        <dbReference type="ChEBI" id="CHEBI:29105"/>
        <note>catalytic</note>
    </ligand>
</feature>
<dbReference type="SUPFAM" id="SSF53927">
    <property type="entry name" value="Cytidine deaminase-like"/>
    <property type="match status" value="1"/>
</dbReference>
<evidence type="ECO:0000313" key="9">
    <source>
        <dbReference type="Proteomes" id="UP001597440"/>
    </source>
</evidence>
<comment type="function">
    <text evidence="6">Catalyzes the deamination of adenosine to inosine at the wobble position 34 of tRNA(Arg2).</text>
</comment>
<evidence type="ECO:0000256" key="2">
    <source>
        <dbReference type="ARBA" id="ARBA00022723"/>
    </source>
</evidence>
<keyword evidence="9" id="KW-1185">Reference proteome</keyword>
<name>A0ABW5KZX1_9SPHI</name>
<dbReference type="Pfam" id="PF00383">
    <property type="entry name" value="dCMP_cyt_deam_1"/>
    <property type="match status" value="1"/>
</dbReference>
<dbReference type="InterPro" id="IPR028883">
    <property type="entry name" value="tRNA_aden_deaminase"/>
</dbReference>
<feature type="domain" description="CMP/dCMP-type deaminase" evidence="7">
    <location>
        <begin position="14"/>
        <end position="124"/>
    </location>
</feature>
<evidence type="ECO:0000256" key="1">
    <source>
        <dbReference type="ARBA" id="ARBA00022694"/>
    </source>
</evidence>
<evidence type="ECO:0000256" key="6">
    <source>
        <dbReference type="HAMAP-Rule" id="MF_00972"/>
    </source>
</evidence>
<feature type="binding site" evidence="6">
    <location>
        <position position="65"/>
    </location>
    <ligand>
        <name>Zn(2+)</name>
        <dbReference type="ChEBI" id="CHEBI:29105"/>
        <note>catalytic</note>
    </ligand>
</feature>
<feature type="binding site" evidence="6">
    <location>
        <position position="98"/>
    </location>
    <ligand>
        <name>Zn(2+)</name>
        <dbReference type="ChEBI" id="CHEBI:29105"/>
        <note>catalytic</note>
    </ligand>
</feature>
<accession>A0ABW5KZX1</accession>
<gene>
    <name evidence="6" type="primary">tadA</name>
    <name evidence="8" type="ORF">ACFSQW_08710</name>
</gene>
<dbReference type="PANTHER" id="PTHR11079">
    <property type="entry name" value="CYTOSINE DEAMINASE FAMILY MEMBER"/>
    <property type="match status" value="1"/>
</dbReference>
<dbReference type="PROSITE" id="PS51747">
    <property type="entry name" value="CYT_DCMP_DEAMINASES_2"/>
    <property type="match status" value="1"/>
</dbReference>
<dbReference type="Proteomes" id="UP001597440">
    <property type="component" value="Unassembled WGS sequence"/>
</dbReference>
<dbReference type="InterPro" id="IPR016193">
    <property type="entry name" value="Cytidine_deaminase-like"/>
</dbReference>